<name>A0A919KWP9_9MICO</name>
<evidence type="ECO:0000313" key="2">
    <source>
        <dbReference type="Proteomes" id="UP000627369"/>
    </source>
</evidence>
<dbReference type="Proteomes" id="UP000627369">
    <property type="component" value="Unassembled WGS sequence"/>
</dbReference>
<gene>
    <name evidence="1" type="ORF">GCM10017772_29720</name>
</gene>
<sequence>MGNGAETCASYPVRMEAPSRRIELDPTRSRFAADSIAAGMLASMSAAFGRVLGPATVTVDGVTRCEVEAVDADGAVFAQLIANTGEFTSAYRNRVTANMFKLVWVTRALFPGARQVLCITPSVTPAFAPTGWVRVASRDLGVEVFVYDPVSGALRPLEDT</sequence>
<evidence type="ECO:0000313" key="1">
    <source>
        <dbReference type="EMBL" id="GHH74844.1"/>
    </source>
</evidence>
<proteinExistence type="predicted"/>
<protein>
    <submittedName>
        <fullName evidence="1">Uncharacterized protein</fullName>
    </submittedName>
</protein>
<organism evidence="1 2">
    <name type="scientific">Promicromonospora soli</name>
    <dbReference type="NCBI Taxonomy" id="2035533"/>
    <lineage>
        <taxon>Bacteria</taxon>
        <taxon>Bacillati</taxon>
        <taxon>Actinomycetota</taxon>
        <taxon>Actinomycetes</taxon>
        <taxon>Micrococcales</taxon>
        <taxon>Promicromonosporaceae</taxon>
        <taxon>Promicromonospora</taxon>
    </lineage>
</organism>
<accession>A0A919KWP9</accession>
<reference evidence="1" key="2">
    <citation type="submission" date="2020-09" db="EMBL/GenBank/DDBJ databases">
        <authorList>
            <person name="Sun Q."/>
            <person name="Zhou Y."/>
        </authorList>
    </citation>
    <scope>NUCLEOTIDE SEQUENCE</scope>
    <source>
        <strain evidence="1">CGMCC 4.7398</strain>
    </source>
</reference>
<dbReference type="AlphaFoldDB" id="A0A919KWP9"/>
<comment type="caution">
    <text evidence="1">The sequence shown here is derived from an EMBL/GenBank/DDBJ whole genome shotgun (WGS) entry which is preliminary data.</text>
</comment>
<reference evidence="1" key="1">
    <citation type="journal article" date="2014" name="Int. J. Syst. Evol. Microbiol.">
        <title>Complete genome sequence of Corynebacterium casei LMG S-19264T (=DSM 44701T), isolated from a smear-ripened cheese.</title>
        <authorList>
            <consortium name="US DOE Joint Genome Institute (JGI-PGF)"/>
            <person name="Walter F."/>
            <person name="Albersmeier A."/>
            <person name="Kalinowski J."/>
            <person name="Ruckert C."/>
        </authorList>
    </citation>
    <scope>NUCLEOTIDE SEQUENCE</scope>
    <source>
        <strain evidence="1">CGMCC 4.7398</strain>
    </source>
</reference>
<dbReference type="EMBL" id="BNAS01000004">
    <property type="protein sequence ID" value="GHH74844.1"/>
    <property type="molecule type" value="Genomic_DNA"/>
</dbReference>
<keyword evidence="2" id="KW-1185">Reference proteome</keyword>